<gene>
    <name evidence="1" type="ORF">MML48_5g00016617</name>
</gene>
<sequence length="714" mass="81775">MEINSVVENTWKFNNKDLNNGFLKNDSKIQESVDSLLTNSTPVATMVQVSGSGTQTVVHHPRKSRSSRERLLLGVVFILIMVSSISLVMLINASAKCNKNASSLLSAMDHASDPCVDFFQYACGTWNKKNIIPEDRSSISTFEVMADQLQIILKVFSLHEAWYQVHLDLIKKSWKPLLSTQEVASDDEDEEENIPLATLTKKIIKSKELQNELNELFALPHSPLPPQPLRKSQSTRFFSQLDQTQLALPSRDYYLKSSSEGDMQAYHKYMTHVAVLLGANKTTAAEELRLVVEFERKLANASLPEADRHDTSAIYRKLTLAELQKIVPQIKWLEYLTSFLNADITEREPVVAYGLSYFIEMGKILAETDRRVIHNYVLWRLIMALVPHMIDDYQRERVEFRKILLGILSERHRWSQCVEWTNKKLGMAVGALFIRDNFNHDSKETALSMIHTIREAFNELLTENHWMDDETRAVAKEKADAMNERIGYPQLITNSTELIKEYASLNITQDEFMTNILNVLKYDADQNLQKLRQPVDKDKWSTEPAVVNAFYNPNKNDIGRQFDKDGNMMQWWNNATIKAFRERAQCIIDQYSRYKIDEVGLYVNGRMTQGENIADNGGLKQSFRAYRKWVSQHGEEADLPGLNLSHDQLFFLNYAQIWCGSMRPEDALTKIRSSVHSPGPIRVLGPLSNSKDFAKAYNCPLGSPMNPTSKCNVW</sequence>
<evidence type="ECO:0000313" key="2">
    <source>
        <dbReference type="Proteomes" id="UP001056778"/>
    </source>
</evidence>
<evidence type="ECO:0000313" key="1">
    <source>
        <dbReference type="EMBL" id="KAI4462314.1"/>
    </source>
</evidence>
<accession>A0ACB9T685</accession>
<keyword evidence="1" id="KW-0378">Hydrolase</keyword>
<name>A0ACB9T685_HOLOL</name>
<reference evidence="1" key="1">
    <citation type="submission" date="2022-04" db="EMBL/GenBank/DDBJ databases">
        <title>Chromosome-scale genome assembly of Holotrichia oblita Faldermann.</title>
        <authorList>
            <person name="Rongchong L."/>
        </authorList>
    </citation>
    <scope>NUCLEOTIDE SEQUENCE</scope>
    <source>
        <strain evidence="1">81SQS9</strain>
    </source>
</reference>
<protein>
    <submittedName>
        <fullName evidence="1">Zinc metalloprotease family m13 neprilysin-related</fullName>
    </submittedName>
</protein>
<keyword evidence="2" id="KW-1185">Reference proteome</keyword>
<dbReference type="EMBL" id="CM043019">
    <property type="protein sequence ID" value="KAI4462314.1"/>
    <property type="molecule type" value="Genomic_DNA"/>
</dbReference>
<comment type="caution">
    <text evidence="1">The sequence shown here is derived from an EMBL/GenBank/DDBJ whole genome shotgun (WGS) entry which is preliminary data.</text>
</comment>
<proteinExistence type="predicted"/>
<keyword evidence="1" id="KW-0482">Metalloprotease</keyword>
<dbReference type="Proteomes" id="UP001056778">
    <property type="component" value="Chromosome 5"/>
</dbReference>
<keyword evidence="1" id="KW-0645">Protease</keyword>
<organism evidence="1 2">
    <name type="scientific">Holotrichia oblita</name>
    <name type="common">Chafer beetle</name>
    <dbReference type="NCBI Taxonomy" id="644536"/>
    <lineage>
        <taxon>Eukaryota</taxon>
        <taxon>Metazoa</taxon>
        <taxon>Ecdysozoa</taxon>
        <taxon>Arthropoda</taxon>
        <taxon>Hexapoda</taxon>
        <taxon>Insecta</taxon>
        <taxon>Pterygota</taxon>
        <taxon>Neoptera</taxon>
        <taxon>Endopterygota</taxon>
        <taxon>Coleoptera</taxon>
        <taxon>Polyphaga</taxon>
        <taxon>Scarabaeiformia</taxon>
        <taxon>Scarabaeidae</taxon>
        <taxon>Melolonthinae</taxon>
        <taxon>Holotrichia</taxon>
    </lineage>
</organism>